<dbReference type="EMBL" id="SHLI01000001">
    <property type="protein sequence ID" value="RZU98631.1"/>
    <property type="molecule type" value="Genomic_DNA"/>
</dbReference>
<gene>
    <name evidence="1" type="ORF">EV698_0886</name>
</gene>
<comment type="caution">
    <text evidence="1">The sequence shown here is derived from an EMBL/GenBank/DDBJ whole genome shotgun (WGS) entry which is preliminary data.</text>
</comment>
<accession>A0A4Q8D002</accession>
<evidence type="ECO:0000313" key="1">
    <source>
        <dbReference type="EMBL" id="RZU98631.1"/>
    </source>
</evidence>
<protein>
    <recommendedName>
        <fullName evidence="3">Transcriptional activator HlyU</fullName>
    </recommendedName>
</protein>
<dbReference type="InterPro" id="IPR018772">
    <property type="entry name" value="Transcription_activator_HlyU"/>
</dbReference>
<evidence type="ECO:0000313" key="2">
    <source>
        <dbReference type="Proteomes" id="UP000292298"/>
    </source>
</evidence>
<sequence>MIIRFLRSMMGRNGGDNPPAVAAETTYQGYTITATPSEDPGGWRVRGQISTEQDGMVKSTTFIRADIYGSREVAAEMTLAKARRLIDEQGAGLFQSSH</sequence>
<dbReference type="Pfam" id="PF10115">
    <property type="entry name" value="HlyU"/>
    <property type="match status" value="1"/>
</dbReference>
<evidence type="ECO:0008006" key="3">
    <source>
        <dbReference type="Google" id="ProtNLM"/>
    </source>
</evidence>
<organism evidence="1 2">
    <name type="scientific">Spiribacter vilamensis</name>
    <dbReference type="NCBI Taxonomy" id="531306"/>
    <lineage>
        <taxon>Bacteria</taxon>
        <taxon>Pseudomonadati</taxon>
        <taxon>Pseudomonadota</taxon>
        <taxon>Gammaproteobacteria</taxon>
        <taxon>Chromatiales</taxon>
        <taxon>Ectothiorhodospiraceae</taxon>
        <taxon>Spiribacter</taxon>
    </lineage>
</organism>
<dbReference type="AlphaFoldDB" id="A0A4Q8D002"/>
<reference evidence="1 2" key="1">
    <citation type="submission" date="2019-02" db="EMBL/GenBank/DDBJ databases">
        <title>Genomic Encyclopedia of Type Strains, Phase IV (KMG-IV): sequencing the most valuable type-strain genomes for metagenomic binning, comparative biology and taxonomic classification.</title>
        <authorList>
            <person name="Goeker M."/>
        </authorList>
    </citation>
    <scope>NUCLEOTIDE SEQUENCE [LARGE SCALE GENOMIC DNA]</scope>
    <source>
        <strain evidence="1 2">DSM 21056</strain>
    </source>
</reference>
<dbReference type="OrthoDB" id="9800971at2"/>
<proteinExistence type="predicted"/>
<dbReference type="RefSeq" id="WP_130502925.1">
    <property type="nucleotide sequence ID" value="NZ_VMKO01000002.1"/>
</dbReference>
<name>A0A4Q8D002_9GAMM</name>
<keyword evidence="2" id="KW-1185">Reference proteome</keyword>
<dbReference type="Proteomes" id="UP000292298">
    <property type="component" value="Unassembled WGS sequence"/>
</dbReference>